<accession>A0ABW0ZQD4</accession>
<keyword evidence="3" id="KW-1185">Reference proteome</keyword>
<dbReference type="Proteomes" id="UP001596072">
    <property type="component" value="Unassembled WGS sequence"/>
</dbReference>
<dbReference type="Pfam" id="PF13452">
    <property type="entry name" value="FAS1_DH_region"/>
    <property type="match status" value="1"/>
</dbReference>
<evidence type="ECO:0000259" key="1">
    <source>
        <dbReference type="Pfam" id="PF13452"/>
    </source>
</evidence>
<evidence type="ECO:0000313" key="2">
    <source>
        <dbReference type="EMBL" id="MFC5731328.1"/>
    </source>
</evidence>
<protein>
    <submittedName>
        <fullName evidence="2">MaoC family dehydratase N-terminal domain-containing protein</fullName>
    </submittedName>
</protein>
<dbReference type="Gene3D" id="3.10.129.10">
    <property type="entry name" value="Hotdog Thioesterase"/>
    <property type="match status" value="1"/>
</dbReference>
<organism evidence="2 3">
    <name type="scientific">Nocardioides vastitatis</name>
    <dbReference type="NCBI Taxonomy" id="2568655"/>
    <lineage>
        <taxon>Bacteria</taxon>
        <taxon>Bacillati</taxon>
        <taxon>Actinomycetota</taxon>
        <taxon>Actinomycetes</taxon>
        <taxon>Propionibacteriales</taxon>
        <taxon>Nocardioidaceae</taxon>
        <taxon>Nocardioides</taxon>
    </lineage>
</organism>
<feature type="domain" description="FAS1-like dehydratase" evidence="1">
    <location>
        <begin position="34"/>
        <end position="151"/>
    </location>
</feature>
<gene>
    <name evidence="2" type="ORF">ACFPQB_20625</name>
</gene>
<name>A0ABW0ZQD4_9ACTN</name>
<sequence>MSEELVDPAVHEKVMAEAERIKSWGEAAERFARDPVNQPTINNWLEAIGLDSPRFTAGEAPPSMAQVWTMYGLGGRPSEDDPLHTMMTVLTDAGFTAVLGTNCEQTYERYLRVGEQLRVTTALDSVVGPKATAMGVGYFVTSRSTWYVEHDDGTSERVATMLFRVLKFVPASDPGDRPGDRRDTREDT</sequence>
<evidence type="ECO:0000313" key="3">
    <source>
        <dbReference type="Proteomes" id="UP001596072"/>
    </source>
</evidence>
<dbReference type="EMBL" id="JBHSNS010000014">
    <property type="protein sequence ID" value="MFC5731328.1"/>
    <property type="molecule type" value="Genomic_DNA"/>
</dbReference>
<reference evidence="3" key="1">
    <citation type="journal article" date="2019" name="Int. J. Syst. Evol. Microbiol.">
        <title>The Global Catalogue of Microorganisms (GCM) 10K type strain sequencing project: providing services to taxonomists for standard genome sequencing and annotation.</title>
        <authorList>
            <consortium name="The Broad Institute Genomics Platform"/>
            <consortium name="The Broad Institute Genome Sequencing Center for Infectious Disease"/>
            <person name="Wu L."/>
            <person name="Ma J."/>
        </authorList>
    </citation>
    <scope>NUCLEOTIDE SEQUENCE [LARGE SCALE GENOMIC DNA]</scope>
    <source>
        <strain evidence="3">YIM 94188</strain>
    </source>
</reference>
<proteinExistence type="predicted"/>
<comment type="caution">
    <text evidence="2">The sequence shown here is derived from an EMBL/GenBank/DDBJ whole genome shotgun (WGS) entry which is preliminary data.</text>
</comment>
<dbReference type="InterPro" id="IPR039569">
    <property type="entry name" value="FAS1-like_DH_region"/>
</dbReference>
<dbReference type="RefSeq" id="WP_240769659.1">
    <property type="nucleotide sequence ID" value="NZ_JBHSNS010000014.1"/>
</dbReference>